<organism evidence="1 2">
    <name type="scientific">Mycolicibacterium aubagnense</name>
    <dbReference type="NCBI Taxonomy" id="319707"/>
    <lineage>
        <taxon>Bacteria</taxon>
        <taxon>Bacillati</taxon>
        <taxon>Actinomycetota</taxon>
        <taxon>Actinomycetes</taxon>
        <taxon>Mycobacteriales</taxon>
        <taxon>Mycobacteriaceae</taxon>
        <taxon>Mycolicibacterium</taxon>
    </lineage>
</organism>
<dbReference type="RefSeq" id="WP_138231795.1">
    <property type="nucleotide sequence ID" value="NZ_AP022577.1"/>
</dbReference>
<protein>
    <submittedName>
        <fullName evidence="1">Short-chain dehydrogenase</fullName>
    </submittedName>
</protein>
<dbReference type="Proteomes" id="UP000465609">
    <property type="component" value="Chromosome"/>
</dbReference>
<dbReference type="Pfam" id="PF00106">
    <property type="entry name" value="adh_short"/>
    <property type="match status" value="1"/>
</dbReference>
<dbReference type="InterPro" id="IPR036291">
    <property type="entry name" value="NAD(P)-bd_dom_sf"/>
</dbReference>
<sequence length="325" mass="35229">MRVDAFFDELLDRTVVLGYSRLGLAVRQRFWQAPELPDGALAGRTVMVTGANSGIGKAIATELAVLGATVLMTVRDRARGEAARHHVLTVAPAADVAVEVCDVSHLAAVRSFAADLLARRPRLDAVIHNAGVMPEHRTESAEGHELSLATHVLGPALLTELLLPALTAASDPRVVLMSSGGMYTQPLPVDDIEYRRGPYHGATAYARSKRIQVALTPVLARRWPDLMVAAMHPGWADTPGVAQSLPAFRRVTRPILRTSEQAADTAVWLTATNPPPRSGEFWHDRRIRPTHYLPTAHDDDADVQQVWQYCAAAIGLYGPVAESDS</sequence>
<dbReference type="Gene3D" id="3.40.50.720">
    <property type="entry name" value="NAD(P)-binding Rossmann-like Domain"/>
    <property type="match status" value="1"/>
</dbReference>
<dbReference type="PANTHER" id="PTHR44656:SF7">
    <property type="entry name" value="DEHYDROGENASE_REDUCTASE SDR FAMILY MEMBER 12"/>
    <property type="match status" value="1"/>
</dbReference>
<dbReference type="SUPFAM" id="SSF51735">
    <property type="entry name" value="NAD(P)-binding Rossmann-fold domains"/>
    <property type="match status" value="1"/>
</dbReference>
<gene>
    <name evidence="1" type="ORF">MAUB_17500</name>
</gene>
<evidence type="ECO:0000313" key="2">
    <source>
        <dbReference type="Proteomes" id="UP000465609"/>
    </source>
</evidence>
<dbReference type="PRINTS" id="PR00081">
    <property type="entry name" value="GDHRDH"/>
</dbReference>
<proteinExistence type="predicted"/>
<dbReference type="PANTHER" id="PTHR44656">
    <property type="entry name" value="DEHYDROGENASE/REDUCTASE SDR FAMILY MEMBER 12"/>
    <property type="match status" value="1"/>
</dbReference>
<evidence type="ECO:0000313" key="1">
    <source>
        <dbReference type="EMBL" id="BBX83877.1"/>
    </source>
</evidence>
<dbReference type="InterPro" id="IPR052992">
    <property type="entry name" value="SDR_member_12"/>
</dbReference>
<dbReference type="EMBL" id="AP022577">
    <property type="protein sequence ID" value="BBX83877.1"/>
    <property type="molecule type" value="Genomic_DNA"/>
</dbReference>
<accession>A0ABN5YQ06</accession>
<dbReference type="InterPro" id="IPR002347">
    <property type="entry name" value="SDR_fam"/>
</dbReference>
<keyword evidence="2" id="KW-1185">Reference proteome</keyword>
<name>A0ABN5YQ06_9MYCO</name>
<reference evidence="1 2" key="1">
    <citation type="journal article" date="2019" name="Emerg. Microbes Infect.">
        <title>Comprehensive subspecies identification of 175 nontuberculous mycobacteria species based on 7547 genomic profiles.</title>
        <authorList>
            <person name="Matsumoto Y."/>
            <person name="Kinjo T."/>
            <person name="Motooka D."/>
            <person name="Nabeya D."/>
            <person name="Jung N."/>
            <person name="Uechi K."/>
            <person name="Horii T."/>
            <person name="Iida T."/>
            <person name="Fujita J."/>
            <person name="Nakamura S."/>
        </authorList>
    </citation>
    <scope>NUCLEOTIDE SEQUENCE [LARGE SCALE GENOMIC DNA]</scope>
    <source>
        <strain evidence="1 2">JCM 15296</strain>
    </source>
</reference>